<dbReference type="EMBL" id="SMJW01000076">
    <property type="protein sequence ID" value="TDC14860.1"/>
    <property type="molecule type" value="Genomic_DNA"/>
</dbReference>
<gene>
    <name evidence="2" type="ORF">E1284_16895</name>
</gene>
<name>A0A4R4P2H9_9ACTN</name>
<comment type="caution">
    <text evidence="2">The sequence shown here is derived from an EMBL/GenBank/DDBJ whole genome shotgun (WGS) entry which is preliminary data.</text>
</comment>
<accession>A0A4R4P2H9</accession>
<dbReference type="InterPro" id="IPR050471">
    <property type="entry name" value="AB_hydrolase"/>
</dbReference>
<dbReference type="AlphaFoldDB" id="A0A4R4P2H9"/>
<protein>
    <submittedName>
        <fullName evidence="2">Alpha/beta hydrolase</fullName>
    </submittedName>
</protein>
<keyword evidence="2" id="KW-0378">Hydrolase</keyword>
<dbReference type="Pfam" id="PF00561">
    <property type="entry name" value="Abhydrolase_1"/>
    <property type="match status" value="1"/>
</dbReference>
<evidence type="ECO:0000313" key="2">
    <source>
        <dbReference type="EMBL" id="TDC14860.1"/>
    </source>
</evidence>
<dbReference type="PANTHER" id="PTHR43433:SF5">
    <property type="entry name" value="AB HYDROLASE-1 DOMAIN-CONTAINING PROTEIN"/>
    <property type="match status" value="1"/>
</dbReference>
<dbReference type="PANTHER" id="PTHR43433">
    <property type="entry name" value="HYDROLASE, ALPHA/BETA FOLD FAMILY PROTEIN"/>
    <property type="match status" value="1"/>
</dbReference>
<dbReference type="InterPro" id="IPR000073">
    <property type="entry name" value="AB_hydrolase_1"/>
</dbReference>
<dbReference type="PRINTS" id="PR00111">
    <property type="entry name" value="ABHYDROLASE"/>
</dbReference>
<dbReference type="GO" id="GO:0046503">
    <property type="term" value="P:glycerolipid catabolic process"/>
    <property type="evidence" value="ECO:0007669"/>
    <property type="project" value="TreeGrafter"/>
</dbReference>
<sequence>MAERLIDANGAEICTESFGDPADRPILLIMGLGASMLWWEEDFCRMLADGGRFIIRYDHRDTGRSTTYAPGNPGYTNLDLVDDAAAVLDAYGIPAAHVVGVSAGGSLAQLLALDHPTRVLSLTLISTSRALPGARDLPPPTEEFGRFFSTAKVDWSDTASVVDYLTGYDLMLTGTERPPDETAIRDLVRRDVDRARDIRTVQNHYAIPEADRHRDPLTSITAPTAVIHGTADPMFPIEHGEALAEEIPGATLVRLRGAGHGLKRTDWDTVAHTILTHTGAEHTRNP</sequence>
<organism evidence="2 3">
    <name type="scientific">Actinomadura bangladeshensis</name>
    <dbReference type="NCBI Taxonomy" id="453573"/>
    <lineage>
        <taxon>Bacteria</taxon>
        <taxon>Bacillati</taxon>
        <taxon>Actinomycetota</taxon>
        <taxon>Actinomycetes</taxon>
        <taxon>Streptosporangiales</taxon>
        <taxon>Thermomonosporaceae</taxon>
        <taxon>Actinomadura</taxon>
    </lineage>
</organism>
<feature type="domain" description="AB hydrolase-1" evidence="1">
    <location>
        <begin position="25"/>
        <end position="260"/>
    </location>
</feature>
<dbReference type="Proteomes" id="UP000295431">
    <property type="component" value="Unassembled WGS sequence"/>
</dbReference>
<dbReference type="GO" id="GO:0004806">
    <property type="term" value="F:triacylglycerol lipase activity"/>
    <property type="evidence" value="ECO:0007669"/>
    <property type="project" value="TreeGrafter"/>
</dbReference>
<proteinExistence type="predicted"/>
<dbReference type="OrthoDB" id="8957634at2"/>
<dbReference type="Gene3D" id="3.40.50.1820">
    <property type="entry name" value="alpha/beta hydrolase"/>
    <property type="match status" value="1"/>
</dbReference>
<dbReference type="SUPFAM" id="SSF53474">
    <property type="entry name" value="alpha/beta-Hydrolases"/>
    <property type="match status" value="1"/>
</dbReference>
<reference evidence="2 3" key="1">
    <citation type="submission" date="2019-03" db="EMBL/GenBank/DDBJ databases">
        <title>Draft genome sequences of novel Actinobacteria.</title>
        <authorList>
            <person name="Sahin N."/>
            <person name="Ay H."/>
            <person name="Saygin H."/>
        </authorList>
    </citation>
    <scope>NUCLEOTIDE SEQUENCE [LARGE SCALE GENOMIC DNA]</scope>
    <source>
        <strain evidence="2 3">DSM 45347</strain>
    </source>
</reference>
<keyword evidence="3" id="KW-1185">Reference proteome</keyword>
<dbReference type="InterPro" id="IPR029058">
    <property type="entry name" value="AB_hydrolase_fold"/>
</dbReference>
<evidence type="ECO:0000259" key="1">
    <source>
        <dbReference type="Pfam" id="PF00561"/>
    </source>
</evidence>
<evidence type="ECO:0000313" key="3">
    <source>
        <dbReference type="Proteomes" id="UP000295431"/>
    </source>
</evidence>
<dbReference type="RefSeq" id="WP_131940051.1">
    <property type="nucleotide sequence ID" value="NZ_BAAAMX010000027.1"/>
</dbReference>